<evidence type="ECO:0000256" key="1">
    <source>
        <dbReference type="SAM" id="Coils"/>
    </source>
</evidence>
<dbReference type="EMBL" id="LK055101">
    <property type="protein sequence ID" value="CDR71659.1"/>
    <property type="molecule type" value="Genomic_DNA"/>
</dbReference>
<keyword evidence="2" id="KW-0472">Membrane</keyword>
<dbReference type="RefSeq" id="XP_012770606.1">
    <property type="nucleotide sequence ID" value="XM_012915152.1"/>
</dbReference>
<reference evidence="3" key="1">
    <citation type="journal article" date="2014" name="Nucleic Acids Res.">
        <title>The evolutionary dynamics of variant antigen genes in Babesia reveal a history of genomic innovation underlying host-parasite interaction.</title>
        <authorList>
            <person name="Jackson A.P."/>
            <person name="Otto T.D."/>
            <person name="Darby A."/>
            <person name="Ramaprasad A."/>
            <person name="Xia D."/>
            <person name="Echaide I.E."/>
            <person name="Farber M."/>
            <person name="Gahlot S."/>
            <person name="Gamble J."/>
            <person name="Gupta D."/>
            <person name="Gupta Y."/>
            <person name="Jackson L."/>
            <person name="Malandrin L."/>
            <person name="Malas T.B."/>
            <person name="Moussa E."/>
            <person name="Nair M."/>
            <person name="Reid AJ."/>
            <person name="Sanders M."/>
            <person name="Sharma J."/>
            <person name="Tracey A."/>
            <person name="Quail M.A."/>
            <person name="Weir W."/>
            <person name="Wastling J.M."/>
            <person name="Hall N."/>
            <person name="Willadsen P."/>
            <person name="Lingelbach K."/>
            <person name="Shiels B."/>
            <person name="Tait A."/>
            <person name="Berriman M."/>
            <person name="Allred D.R."/>
            <person name="Pain A."/>
        </authorList>
    </citation>
    <scope>NUCLEOTIDE SEQUENCE</scope>
    <source>
        <strain evidence="3">Bond</strain>
    </source>
</reference>
<sequence length="1831" mass="204106">MKESCKSSHSRRYDDATKRALKDIEEREKQLEDLKKKLEAFIGKKEDDDANNIPAKNLLTHLCDGLETFLGFDNQTKGYTGKGIVYSDLDRLCDGVMGFLSGVLEAVKDDPSVTTYYTKMDKTLETIKISMHNPDGLSEAVKAVSQALGEWDREVTEKTSALKNRLKTFNNDNIKRMHESLNALKSCQPREVTAMLTRCIGESTALLDAFNLAETNYNQLDISLRNKMSDTVRIIEIETKLFIGAASNDELRMLVGTAEHKLEELRDHIHGKLIDRITIMKNNIDKMFNEKIVDPITNVKAELNVTKVDLDTWIDKTKIAVENALNRCSDILGMFDKQNKNYKEIEKAAGDLYKHAETLSMAASSAKRDVEKLVNEAQTALTNLDGELKRDLKQLEAHVSAPFQTLISNASDFNQKFISTKTAIETAIEGVETDIEKLKELSNVDQIRKHGSNAGIPENVSAPLLKAIGGTTDSFEILKKYFRDLNVNIMGPLKEAMGGIEGGVGRVGNNARKDLENAFSVFRTRLTTPVKELQNVVNGNLPNPNFISVQRQLNAIGVDISGVTQLNLGSHASMIDKILPKLSKHSESITHEDVKNLLNVLRNIAKAVSEHSQQLVQQLLNKIQDKVKVEIKGIAETVNAKITKIKDGLQNSTQNKGVQYSAGGKDVSGLQKLVSEFDSKINQDLTILKSRVDSMFRKKQQDAGDNNYDLETIMQDYHNHAHGDGVNSVKSKINALKTTVADDALNDLPKIGYVIAASDKITTSLSSFAGKVEALVEKDEKSSVDGHDMNRKGVKTLLTELKTIIGDSGELKYGLRSGLTKIKDDIVRILGTSTDPGPNKYNLKKLLDDASVFYRDVIQMQAIDAINNIQAFVTSEIAVTTADIQTNAKEEYHNKISKMFESMKTEITSQIAAIETEIADDLNSGVKGLLRKVMDHDRKGQVNDNLLSKLKVDQVRANDQFRELADRFKNYAESVIFYIGYEVAGPHPGEPGKKVDGIKSNITALLEHLKTSNIYNYDSKFTSLLSHLSSSLTALHPSHFANPRHPELLDAVRAGLQGFVKEMERVYVNGYDGGEGIDKLSKLVITKTISDGKSGTKVELTDDGRNLSKVFFSIIRILGHTLKDLQHECATSWKDIAINTCGNNSLGQFFQKQGYEVNSEDGKQTGELLDDKAKMKGDHINKNLISKNLGIKSGVIVDWKKEKDAKNKVKTKPNGSDITLLHILEFLFGHLERYYHVRHLEHIPSAKAPRNIYQMLQWLNGLRYNPILTPVYLCIKDLFPRSKENEGKDIKAIPSSEVKLSATKDITYVYLAGKALIHASIFCHDVLVAIQGHGHAGGRYACDFSTNEEKLLYPNSGSACFDMLVDIAERLYHQFRFLYSQCENGTDSSGWADCWYGRGVGGSGWNCNTKQCPNQNCPQLADQNAGQRGNQSADQTCDSHPKCGLKSPLQSFLEDGLQGFLPHSFTKPGCKLECTVSNHRGLPCKTPMGFSDISQLASHTKKGNHLIQVLKDFCGEKSHLRSLCAGFMCLLQKPPQTLGDMFAFYYNYIYGWNTQRSDHRQGAFDKAVSAAHFENKYDELIVHNLYSPSHSAVWQGHSGGSLGSLVCTSIESVVCGPYLYPINSGIRDIYAAKYADKYLSWIVYQTETFYDLLKKLYDECNSNCGPKGSNCLTTSCVKDCLRLRKPPTPNEHHDDCKSIVQCRKALPTLSKYGFVFLQQAKLNGNEGLTKKRTCQNFCAAFKDVFNKESLLVELIRKIDEFIFAIREPFTYLVLALWSLSLFYLICVMVGRLDVLHIRSHLRSPSSHRITAQSLLAAAQVGRLAKISYLQP</sequence>
<feature type="coiled-coil region" evidence="1">
    <location>
        <begin position="356"/>
        <end position="387"/>
    </location>
</feature>
<keyword evidence="2" id="KW-1133">Transmembrane helix</keyword>
<dbReference type="KEGG" id="bbig:BBBOND_0003170"/>
<proteinExistence type="predicted"/>
<evidence type="ECO:0000256" key="2">
    <source>
        <dbReference type="SAM" id="Phobius"/>
    </source>
</evidence>
<dbReference type="VEuPathDB" id="PiroplasmaDB:BBBOND_0003170"/>
<protein>
    <recommendedName>
        <fullName evidence="4">C3H1-type domain-containing protein</fullName>
    </recommendedName>
</protein>
<evidence type="ECO:0008006" key="4">
    <source>
        <dbReference type="Google" id="ProtNLM"/>
    </source>
</evidence>
<evidence type="ECO:0000313" key="3">
    <source>
        <dbReference type="EMBL" id="CDR71659.1"/>
    </source>
</evidence>
<keyword evidence="2" id="KW-0812">Transmembrane</keyword>
<reference evidence="3" key="2">
    <citation type="submission" date="2014-06" db="EMBL/GenBank/DDBJ databases">
        <authorList>
            <person name="Aslett M."/>
            <person name="De Silva Nishadi"/>
        </authorList>
    </citation>
    <scope>NUCLEOTIDE SEQUENCE</scope>
    <source>
        <strain evidence="3">Bond</strain>
    </source>
</reference>
<feature type="transmembrane region" description="Helical" evidence="2">
    <location>
        <begin position="1769"/>
        <end position="1792"/>
    </location>
</feature>
<accession>A0A061BJI9</accession>
<name>A0A061BJI9_BABBI</name>
<dbReference type="OrthoDB" id="366999at2759"/>
<dbReference type="GeneID" id="24561880"/>
<keyword evidence="1" id="KW-0175">Coiled coil</keyword>
<organism evidence="3">
    <name type="scientific">Babesia bigemina</name>
    <dbReference type="NCBI Taxonomy" id="5866"/>
    <lineage>
        <taxon>Eukaryota</taxon>
        <taxon>Sar</taxon>
        <taxon>Alveolata</taxon>
        <taxon>Apicomplexa</taxon>
        <taxon>Aconoidasida</taxon>
        <taxon>Piroplasmida</taxon>
        <taxon>Babesiidae</taxon>
        <taxon>Babesia</taxon>
    </lineage>
</organism>
<feature type="coiled-coil region" evidence="1">
    <location>
        <begin position="17"/>
        <end position="44"/>
    </location>
</feature>
<gene>
    <name evidence="3" type="ORF">BBBOND_0003170</name>
</gene>